<dbReference type="STRING" id="1735162.PeribacterB2_0292"/>
<feature type="region of interest" description="Disordered" evidence="1">
    <location>
        <begin position="24"/>
        <end position="47"/>
    </location>
</feature>
<evidence type="ECO:0000256" key="1">
    <source>
        <dbReference type="SAM" id="MobiDB-lite"/>
    </source>
</evidence>
<protein>
    <submittedName>
        <fullName evidence="2">Uncharacterized protein</fullName>
    </submittedName>
</protein>
<accession>A0A0S1SVY8</accession>
<name>A0A0S1SDX9_9BACT</name>
<feature type="compositionally biased region" description="Basic and acidic residues" evidence="1">
    <location>
        <begin position="36"/>
        <end position="45"/>
    </location>
</feature>
<accession>A0A0S1SR92</accession>
<dbReference type="EMBL" id="CP013065">
    <property type="protein sequence ID" value="ALM12991.1"/>
    <property type="molecule type" value="Genomic_DNA"/>
</dbReference>
<accession>A0A0S1SI60</accession>
<dbReference type="Proteomes" id="UP000069135">
    <property type="component" value="Chromosome"/>
</dbReference>
<organism evidence="2 3">
    <name type="scientific">Candidatus Peribacter riflensis</name>
    <dbReference type="NCBI Taxonomy" id="1735162"/>
    <lineage>
        <taxon>Bacteria</taxon>
        <taxon>Candidatus Peregrinibacteriota</taxon>
        <taxon>Candidatus Peribacteria</taxon>
        <taxon>Candidatus Peribacterales</taxon>
        <taxon>Candidatus Peribacteraceae</taxon>
        <taxon>Candidatus Peribacter</taxon>
    </lineage>
</organism>
<accession>A0A0S1SQ40</accession>
<evidence type="ECO:0000313" key="3">
    <source>
        <dbReference type="Proteomes" id="UP000069135"/>
    </source>
</evidence>
<reference evidence="2 3" key="2">
    <citation type="journal article" date="2016" name="PeerJ">
        <title>Analysis of five complete genome sequences for members of the class Peribacteria in the recently recognized Peregrinibacteria bacterial phylum.</title>
        <authorList>
            <person name="Anantharaman K."/>
            <person name="Brown C.T."/>
            <person name="Burstein D."/>
            <person name="Castelle C.J."/>
            <person name="Probst A.J."/>
            <person name="Thomas B.C."/>
            <person name="Williams K.H."/>
            <person name="Banfield J.F."/>
        </authorList>
    </citation>
    <scope>NUCLEOTIDE SEQUENCE [LARGE SCALE GENOMIC DNA]</scope>
    <source>
        <strain evidence="2">RIFOXYD1_FULL_PER-ii_59_16</strain>
    </source>
</reference>
<gene>
    <name evidence="2" type="ORF">PeribacterD1_0292</name>
</gene>
<proteinExistence type="predicted"/>
<sequence length="126" mass="14605">MSEDTIQPLQERITKIVGDEERLNRNRVTGMKTKKDRRDAEKRTETSNLATLEREKAQQMGANAEKERKFQEALRREGEELVDLSKGIRDDYIAEIRHREVAKEQLQTKITALEGKLRTIEGARPS</sequence>
<dbReference type="KEGG" id="prf:PeribacterA2_0292"/>
<dbReference type="AlphaFoldDB" id="A0A0S1SDX9"/>
<reference evidence="3" key="1">
    <citation type="submission" date="2015-10" db="EMBL/GenBank/DDBJ databases">
        <title>Analysis of five complete genome sequences for members of the class Peribacteria in the recently recognized Peregrinibacteria bacterial phylum.</title>
        <authorList>
            <person name="Anantharaman K."/>
            <person name="Brown C.T."/>
            <person name="Burstein D."/>
            <person name="Castelle C.J."/>
            <person name="Probst A.J."/>
            <person name="Thomas B.C."/>
            <person name="Williams K.H."/>
            <person name="Banfield J.F."/>
        </authorList>
    </citation>
    <scope>NUCLEOTIDE SEQUENCE [LARGE SCALE GENOMIC DNA]</scope>
</reference>
<accession>A0A0S1SDX9</accession>
<evidence type="ECO:0000313" key="2">
    <source>
        <dbReference type="EMBL" id="ALM12991.1"/>
    </source>
</evidence>